<sequence>MPSARYCFAAFAATAAIAFVVIVAIIIVIAIVIGIYRHCPVLNEHRYQRKSKSNSHFALDDGFSAMLSNGPEAEIESSCCVRGALCLIGSLNVEATVRESESQPP</sequence>
<feature type="transmembrane region" description="Helical" evidence="1">
    <location>
        <begin position="7"/>
        <end position="36"/>
    </location>
</feature>
<organism evidence="4">
    <name type="scientific">Gongylonema pulchrum</name>
    <dbReference type="NCBI Taxonomy" id="637853"/>
    <lineage>
        <taxon>Eukaryota</taxon>
        <taxon>Metazoa</taxon>
        <taxon>Ecdysozoa</taxon>
        <taxon>Nematoda</taxon>
        <taxon>Chromadorea</taxon>
        <taxon>Rhabditida</taxon>
        <taxon>Spirurina</taxon>
        <taxon>Spiruromorpha</taxon>
        <taxon>Spiruroidea</taxon>
        <taxon>Gongylonematidae</taxon>
        <taxon>Gongylonema</taxon>
    </lineage>
</organism>
<dbReference type="WBParaSite" id="GPUH_0002468201-mRNA-1">
    <property type="protein sequence ID" value="GPUH_0002468201-mRNA-1"/>
    <property type="gene ID" value="GPUH_0002468201"/>
</dbReference>
<evidence type="ECO:0000313" key="4">
    <source>
        <dbReference type="WBParaSite" id="GPUH_0002468201-mRNA-1"/>
    </source>
</evidence>
<protein>
    <submittedName>
        <fullName evidence="2 4">Uncharacterized protein</fullName>
    </submittedName>
</protein>
<reference evidence="4" key="1">
    <citation type="submission" date="2016-06" db="UniProtKB">
        <authorList>
            <consortium name="WormBaseParasite"/>
        </authorList>
    </citation>
    <scope>IDENTIFICATION</scope>
</reference>
<gene>
    <name evidence="2" type="ORF">GPUH_LOCUS24650</name>
</gene>
<keyword evidence="1" id="KW-0812">Transmembrane</keyword>
<keyword evidence="3" id="KW-1185">Reference proteome</keyword>
<evidence type="ECO:0000256" key="1">
    <source>
        <dbReference type="SAM" id="Phobius"/>
    </source>
</evidence>
<dbReference type="AlphaFoldDB" id="A0A183EUL1"/>
<accession>A0A183EUL1</accession>
<dbReference type="Proteomes" id="UP000271098">
    <property type="component" value="Unassembled WGS sequence"/>
</dbReference>
<dbReference type="EMBL" id="UYRT01101951">
    <property type="protein sequence ID" value="VDN43136.1"/>
    <property type="molecule type" value="Genomic_DNA"/>
</dbReference>
<evidence type="ECO:0000313" key="3">
    <source>
        <dbReference type="Proteomes" id="UP000271098"/>
    </source>
</evidence>
<name>A0A183EUL1_9BILA</name>
<keyword evidence="1" id="KW-0472">Membrane</keyword>
<keyword evidence="1" id="KW-1133">Transmembrane helix</keyword>
<reference evidence="2 3" key="2">
    <citation type="submission" date="2018-11" db="EMBL/GenBank/DDBJ databases">
        <authorList>
            <consortium name="Pathogen Informatics"/>
        </authorList>
    </citation>
    <scope>NUCLEOTIDE SEQUENCE [LARGE SCALE GENOMIC DNA]</scope>
</reference>
<evidence type="ECO:0000313" key="2">
    <source>
        <dbReference type="EMBL" id="VDN43136.1"/>
    </source>
</evidence>
<proteinExistence type="predicted"/>